<dbReference type="Pfam" id="PF07007">
    <property type="entry name" value="LprI"/>
    <property type="match status" value="1"/>
</dbReference>
<name>A0A1V4HJY3_9BACL</name>
<evidence type="ECO:0000259" key="1">
    <source>
        <dbReference type="Pfam" id="PF07007"/>
    </source>
</evidence>
<dbReference type="EMBL" id="MBTG01000014">
    <property type="protein sequence ID" value="OPH56911.1"/>
    <property type="molecule type" value="Genomic_DNA"/>
</dbReference>
<evidence type="ECO:0000313" key="3">
    <source>
        <dbReference type="Proteomes" id="UP000190626"/>
    </source>
</evidence>
<dbReference type="Proteomes" id="UP000190626">
    <property type="component" value="Unassembled WGS sequence"/>
</dbReference>
<proteinExistence type="predicted"/>
<dbReference type="AlphaFoldDB" id="A0A1V4HJY3"/>
<accession>A0A1V4HJY3</accession>
<keyword evidence="3" id="KW-1185">Reference proteome</keyword>
<dbReference type="Gene3D" id="1.20.1270.180">
    <property type="match status" value="1"/>
</dbReference>
<protein>
    <recommendedName>
        <fullName evidence="1">Lysozyme inhibitor LprI-like N-terminal domain-containing protein</fullName>
    </recommendedName>
</protein>
<feature type="domain" description="Lysozyme inhibitor LprI-like N-terminal" evidence="1">
    <location>
        <begin position="2"/>
        <end position="77"/>
    </location>
</feature>
<reference evidence="3" key="1">
    <citation type="submission" date="2016-07" db="EMBL/GenBank/DDBJ databases">
        <authorList>
            <person name="Florea S."/>
            <person name="Webb J.S."/>
            <person name="Jaromczyk J."/>
            <person name="Schardl C.L."/>
        </authorList>
    </citation>
    <scope>NUCLEOTIDE SEQUENCE [LARGE SCALE GENOMIC DNA]</scope>
    <source>
        <strain evidence="3">CY1</strain>
    </source>
</reference>
<dbReference type="InterPro" id="IPR009739">
    <property type="entry name" value="LprI-like_N"/>
</dbReference>
<dbReference type="STRING" id="1469647.BC351_26200"/>
<evidence type="ECO:0000313" key="2">
    <source>
        <dbReference type="EMBL" id="OPH56911.1"/>
    </source>
</evidence>
<sequence length="98" mass="11886">MQLNHIYEQLLNKLNSENKESLIKAQRGWLQYHTNEIEFAERFINFPNEKGSLLGTQGYVNTLIAKKERIRKRTIQLYEYYFLLDEKIEFDYKSKVSY</sequence>
<organism evidence="2 3">
    <name type="scientific">Paenibacillus ferrarius</name>
    <dbReference type="NCBI Taxonomy" id="1469647"/>
    <lineage>
        <taxon>Bacteria</taxon>
        <taxon>Bacillati</taxon>
        <taxon>Bacillota</taxon>
        <taxon>Bacilli</taxon>
        <taxon>Bacillales</taxon>
        <taxon>Paenibacillaceae</taxon>
        <taxon>Paenibacillus</taxon>
    </lineage>
</organism>
<comment type="caution">
    <text evidence="2">The sequence shown here is derived from an EMBL/GenBank/DDBJ whole genome shotgun (WGS) entry which is preliminary data.</text>
</comment>
<gene>
    <name evidence="2" type="ORF">BC351_26200</name>
</gene>
<dbReference type="OrthoDB" id="2471792at2"/>